<feature type="transmembrane region" description="Helical" evidence="13">
    <location>
        <begin position="6"/>
        <end position="26"/>
    </location>
</feature>
<proteinExistence type="inferred from homology"/>
<organism evidence="14">
    <name type="scientific">Chapuisia ellenbergeri</name>
    <dbReference type="NCBI Taxonomy" id="1205656"/>
    <lineage>
        <taxon>Eukaryota</taxon>
        <taxon>Metazoa</taxon>
        <taxon>Ecdysozoa</taxon>
        <taxon>Arthropoda</taxon>
        <taxon>Hexapoda</taxon>
        <taxon>Insecta</taxon>
        <taxon>Pterygota</taxon>
        <taxon>Neoptera</taxon>
        <taxon>Endopterygota</taxon>
        <taxon>Coleoptera</taxon>
        <taxon>Polyphaga</taxon>
        <taxon>Cucujiformia</taxon>
        <taxon>Chrysomeloidea</taxon>
        <taxon>Chrysomelidae</taxon>
        <taxon>Galerucinae</taxon>
        <taxon>Metacyclini</taxon>
        <taxon>Chapuisia</taxon>
    </lineage>
</organism>
<evidence type="ECO:0000256" key="6">
    <source>
        <dbReference type="ARBA" id="ARBA00022692"/>
    </source>
</evidence>
<evidence type="ECO:0000256" key="10">
    <source>
        <dbReference type="ARBA" id="ARBA00023128"/>
    </source>
</evidence>
<dbReference type="AlphaFoldDB" id="A0A0S2MP20"/>
<protein>
    <recommendedName>
        <fullName evidence="12">ATP synthase complex subunit 8</fullName>
    </recommendedName>
</protein>
<keyword evidence="4 12" id="KW-0813">Transport</keyword>
<dbReference type="InterPro" id="IPR001421">
    <property type="entry name" value="ATP8_metazoa"/>
</dbReference>
<comment type="subcellular location">
    <subcellularLocation>
        <location evidence="1 12">Mitochondrion membrane</location>
        <topology evidence="1 12">Single-pass membrane protein</topology>
    </subcellularLocation>
</comment>
<reference evidence="14" key="1">
    <citation type="submission" date="2012-06" db="EMBL/GenBank/DDBJ databases">
        <title>Mitogenomics of the Coleoptera under dense taxon sampling.</title>
        <authorList>
            <person name="Timmermans M.J.T.N."/>
            <person name="Lim J."/>
            <person name="Dodsworth S."/>
            <person name="Haran J."/>
            <person name="Ahrens D."/>
            <person name="Bocak L."/>
            <person name="London A."/>
            <person name="Culverwell L."/>
            <person name="Vogler A.P."/>
        </authorList>
    </citation>
    <scope>NUCLEOTIDE SEQUENCE</scope>
</reference>
<dbReference type="Pfam" id="PF00895">
    <property type="entry name" value="ATP-synt_8"/>
    <property type="match status" value="1"/>
</dbReference>
<keyword evidence="9 12" id="KW-0406">Ion transport</keyword>
<dbReference type="GO" id="GO:0045259">
    <property type="term" value="C:proton-transporting ATP synthase complex"/>
    <property type="evidence" value="ECO:0007669"/>
    <property type="project" value="UniProtKB-KW"/>
</dbReference>
<sequence>MPQMMPLYWLSLMFFFIMIFFLFNNLNYFNFIYKIKSTKTKLNLLKYTWKW</sequence>
<evidence type="ECO:0000256" key="11">
    <source>
        <dbReference type="ARBA" id="ARBA00023136"/>
    </source>
</evidence>
<accession>A0A0S2MP20</accession>
<dbReference type="GO" id="GO:0015078">
    <property type="term" value="F:proton transmembrane transporter activity"/>
    <property type="evidence" value="ECO:0007669"/>
    <property type="project" value="InterPro"/>
</dbReference>
<evidence type="ECO:0000256" key="3">
    <source>
        <dbReference type="ARBA" id="ARBA00011291"/>
    </source>
</evidence>
<gene>
    <name evidence="14" type="primary">atp8</name>
</gene>
<evidence type="ECO:0000256" key="8">
    <source>
        <dbReference type="ARBA" id="ARBA00022989"/>
    </source>
</evidence>
<keyword evidence="6 12" id="KW-0812">Transmembrane</keyword>
<keyword evidence="7 12" id="KW-0375">Hydrogen ion transport</keyword>
<evidence type="ECO:0000256" key="13">
    <source>
        <dbReference type="SAM" id="Phobius"/>
    </source>
</evidence>
<dbReference type="GO" id="GO:0031966">
    <property type="term" value="C:mitochondrial membrane"/>
    <property type="evidence" value="ECO:0007669"/>
    <property type="project" value="UniProtKB-SubCell"/>
</dbReference>
<evidence type="ECO:0000256" key="12">
    <source>
        <dbReference type="RuleBase" id="RU003661"/>
    </source>
</evidence>
<keyword evidence="8 13" id="KW-1133">Transmembrane helix</keyword>
<dbReference type="EMBL" id="JX412757">
    <property type="protein sequence ID" value="ALO76473.1"/>
    <property type="molecule type" value="Genomic_DNA"/>
</dbReference>
<dbReference type="GO" id="GO:0015986">
    <property type="term" value="P:proton motive force-driven ATP synthesis"/>
    <property type="evidence" value="ECO:0007669"/>
    <property type="project" value="InterPro"/>
</dbReference>
<evidence type="ECO:0000256" key="1">
    <source>
        <dbReference type="ARBA" id="ARBA00004304"/>
    </source>
</evidence>
<keyword evidence="5 12" id="KW-0138">CF(0)</keyword>
<keyword evidence="10 12" id="KW-0496">Mitochondrion</keyword>
<evidence type="ECO:0000256" key="4">
    <source>
        <dbReference type="ARBA" id="ARBA00022448"/>
    </source>
</evidence>
<comment type="subunit">
    <text evidence="3">F-type ATPases have 2 components, CF(1) - the catalytic core - and CF(0) - the membrane proton channel.</text>
</comment>
<comment type="similarity">
    <text evidence="2 12">Belongs to the ATPase protein 8 family.</text>
</comment>
<evidence type="ECO:0000256" key="9">
    <source>
        <dbReference type="ARBA" id="ARBA00023065"/>
    </source>
</evidence>
<keyword evidence="11 13" id="KW-0472">Membrane</keyword>
<evidence type="ECO:0000313" key="14">
    <source>
        <dbReference type="EMBL" id="ALO76473.1"/>
    </source>
</evidence>
<evidence type="ECO:0000256" key="2">
    <source>
        <dbReference type="ARBA" id="ARBA00008892"/>
    </source>
</evidence>
<geneLocation type="mitochondrion" evidence="14"/>
<name>A0A0S2MP20_9CUCU</name>
<evidence type="ECO:0000256" key="5">
    <source>
        <dbReference type="ARBA" id="ARBA00022547"/>
    </source>
</evidence>
<evidence type="ECO:0000256" key="7">
    <source>
        <dbReference type="ARBA" id="ARBA00022781"/>
    </source>
</evidence>